<evidence type="ECO:0000313" key="2">
    <source>
        <dbReference type="Proteomes" id="UP001642483"/>
    </source>
</evidence>
<dbReference type="Proteomes" id="UP001642483">
    <property type="component" value="Unassembled WGS sequence"/>
</dbReference>
<organism evidence="1 2">
    <name type="scientific">Clavelina lepadiformis</name>
    <name type="common">Light-bulb sea squirt</name>
    <name type="synonym">Ascidia lepadiformis</name>
    <dbReference type="NCBI Taxonomy" id="159417"/>
    <lineage>
        <taxon>Eukaryota</taxon>
        <taxon>Metazoa</taxon>
        <taxon>Chordata</taxon>
        <taxon>Tunicata</taxon>
        <taxon>Ascidiacea</taxon>
        <taxon>Aplousobranchia</taxon>
        <taxon>Clavelinidae</taxon>
        <taxon>Clavelina</taxon>
    </lineage>
</organism>
<comment type="caution">
    <text evidence="1">The sequence shown here is derived from an EMBL/GenBank/DDBJ whole genome shotgun (WGS) entry which is preliminary data.</text>
</comment>
<keyword evidence="2" id="KW-1185">Reference proteome</keyword>
<name>A0ABP0FTV3_CLALP</name>
<protein>
    <submittedName>
        <fullName evidence="1">Uncharacterized protein</fullName>
    </submittedName>
</protein>
<evidence type="ECO:0000313" key="1">
    <source>
        <dbReference type="EMBL" id="CAK8683061.1"/>
    </source>
</evidence>
<proteinExistence type="predicted"/>
<dbReference type="EMBL" id="CAWYQH010000096">
    <property type="protein sequence ID" value="CAK8683061.1"/>
    <property type="molecule type" value="Genomic_DNA"/>
</dbReference>
<sequence length="64" mass="7170">MAVVKSTIDANLISLENKHVPKHKHYLKGRYVFKERLGASLSYCEKTLDSFGKLVRGALSPPRA</sequence>
<gene>
    <name evidence="1" type="ORF">CVLEPA_LOCUS14175</name>
</gene>
<accession>A0ABP0FTV3</accession>
<reference evidence="1 2" key="1">
    <citation type="submission" date="2024-02" db="EMBL/GenBank/DDBJ databases">
        <authorList>
            <person name="Daric V."/>
            <person name="Darras S."/>
        </authorList>
    </citation>
    <scope>NUCLEOTIDE SEQUENCE [LARGE SCALE GENOMIC DNA]</scope>
</reference>